<evidence type="ECO:0000313" key="6">
    <source>
        <dbReference type="Ensembl" id="ENSSMRP00000022402.1"/>
    </source>
</evidence>
<dbReference type="GeneTree" id="ENSGT00940000165145"/>
<feature type="transmembrane region" description="Helical" evidence="5">
    <location>
        <begin position="416"/>
        <end position="435"/>
    </location>
</feature>
<reference evidence="6" key="1">
    <citation type="submission" date="2025-08" db="UniProtKB">
        <authorList>
            <consortium name="Ensembl"/>
        </authorList>
    </citation>
    <scope>IDENTIFICATION</scope>
</reference>
<dbReference type="Proteomes" id="UP000694421">
    <property type="component" value="Unplaced"/>
</dbReference>
<comment type="subcellular location">
    <subcellularLocation>
        <location evidence="1">Membrane</location>
        <topology evidence="1">Multi-pass membrane protein</topology>
    </subcellularLocation>
</comment>
<dbReference type="InterPro" id="IPR036259">
    <property type="entry name" value="MFS_trans_sf"/>
</dbReference>
<dbReference type="GO" id="GO:0070837">
    <property type="term" value="P:dehydroascorbic acid transport"/>
    <property type="evidence" value="ECO:0007669"/>
    <property type="project" value="TreeGrafter"/>
</dbReference>
<evidence type="ECO:0000256" key="2">
    <source>
        <dbReference type="ARBA" id="ARBA00022692"/>
    </source>
</evidence>
<dbReference type="InterPro" id="IPR005828">
    <property type="entry name" value="MFS_sugar_transport-like"/>
</dbReference>
<organism evidence="6 7">
    <name type="scientific">Salvator merianae</name>
    <name type="common">Argentine black and white tegu</name>
    <name type="synonym">Tupinambis merianae</name>
    <dbReference type="NCBI Taxonomy" id="96440"/>
    <lineage>
        <taxon>Eukaryota</taxon>
        <taxon>Metazoa</taxon>
        <taxon>Chordata</taxon>
        <taxon>Craniata</taxon>
        <taxon>Vertebrata</taxon>
        <taxon>Euteleostomi</taxon>
        <taxon>Lepidosauria</taxon>
        <taxon>Squamata</taxon>
        <taxon>Bifurcata</taxon>
        <taxon>Unidentata</taxon>
        <taxon>Episquamata</taxon>
        <taxon>Laterata</taxon>
        <taxon>Teiioidea</taxon>
        <taxon>Teiidae</taxon>
        <taxon>Salvator</taxon>
    </lineage>
</organism>
<keyword evidence="3 5" id="KW-1133">Transmembrane helix</keyword>
<dbReference type="SUPFAM" id="SSF103473">
    <property type="entry name" value="MFS general substrate transporter"/>
    <property type="match status" value="1"/>
</dbReference>
<keyword evidence="7" id="KW-1185">Reference proteome</keyword>
<feature type="transmembrane region" description="Helical" evidence="5">
    <location>
        <begin position="54"/>
        <end position="77"/>
    </location>
</feature>
<dbReference type="InterPro" id="IPR005829">
    <property type="entry name" value="Sugar_transporter_CS"/>
</dbReference>
<feature type="transmembrane region" description="Helical" evidence="5">
    <location>
        <begin position="119"/>
        <end position="138"/>
    </location>
</feature>
<dbReference type="PROSITE" id="PS00217">
    <property type="entry name" value="SUGAR_TRANSPORT_2"/>
    <property type="match status" value="1"/>
</dbReference>
<dbReference type="GO" id="GO:0005886">
    <property type="term" value="C:plasma membrane"/>
    <property type="evidence" value="ECO:0007669"/>
    <property type="project" value="TreeGrafter"/>
</dbReference>
<evidence type="ECO:0000256" key="1">
    <source>
        <dbReference type="ARBA" id="ARBA00004141"/>
    </source>
</evidence>
<protein>
    <submittedName>
        <fullName evidence="6">Uncharacterized protein</fullName>
    </submittedName>
</protein>
<dbReference type="Ensembl" id="ENSSMRT00000026203.1">
    <property type="protein sequence ID" value="ENSSMRP00000022402.1"/>
    <property type="gene ID" value="ENSSMRG00000017400.1"/>
</dbReference>
<keyword evidence="2 5" id="KW-0812">Transmembrane</keyword>
<dbReference type="Gene3D" id="1.20.1250.20">
    <property type="entry name" value="MFS general substrate transporter like domains"/>
    <property type="match status" value="1"/>
</dbReference>
<evidence type="ECO:0000256" key="3">
    <source>
        <dbReference type="ARBA" id="ARBA00022989"/>
    </source>
</evidence>
<feature type="transmembrane region" description="Helical" evidence="5">
    <location>
        <begin position="389"/>
        <end position="410"/>
    </location>
</feature>
<dbReference type="Pfam" id="PF00083">
    <property type="entry name" value="Sugar_tr"/>
    <property type="match status" value="2"/>
</dbReference>
<dbReference type="GO" id="GO:0055056">
    <property type="term" value="F:D-glucose transmembrane transporter activity"/>
    <property type="evidence" value="ECO:0007669"/>
    <property type="project" value="TreeGrafter"/>
</dbReference>
<dbReference type="PANTHER" id="PTHR23503:SF54">
    <property type="entry name" value="MAJOR FACILITATOR SUPERFAMILY (MFS) PROFILE DOMAIN-CONTAINING PROTEIN"/>
    <property type="match status" value="1"/>
</dbReference>
<feature type="transmembrane region" description="Helical" evidence="5">
    <location>
        <begin position="150"/>
        <end position="171"/>
    </location>
</feature>
<feature type="transmembrane region" description="Helical" evidence="5">
    <location>
        <begin position="89"/>
        <end position="107"/>
    </location>
</feature>
<proteinExistence type="predicted"/>
<feature type="transmembrane region" description="Helical" evidence="5">
    <location>
        <begin position="183"/>
        <end position="202"/>
    </location>
</feature>
<sequence length="549" mass="60346">MQEVHLLVWGVGCHSFSRVLKQMGNIFCLSKFIQQFMNATWLERSGVPLPEKTLLFLWSFTVSIYGLGGLLGSIWVAELISPPIVHRRRTMLATDLLVITAAFLLGFSKKAKSLEMILMGRFLCGVSAGFCLLIHPQYAGEVSPKKLRGFANATTGFFWSLGKSLGQILGLRETLGTEPSWPLLLSFTGITALLQLLTLPFFPESPPYLLIQKGDEESCLKGKADQTPVGFLLAVLSVQKQCLAAPCSFAQIHLGPTSPFPRTTRQPPWQVRGSVTPWPGLLDPFSIINSISSSSSLQVYFYMSQVLQAAGFAEMQIPYLALGVGFCELSSSVICVSERGWEGNWAIGKPCKQIHSWQVNKMFLLFFMASDGVTMSVMMEIFSQSSRPAAFLLGGCLNWAGIFLIGVTFPFAVVSILQHTVPALGGSSLAIYFLLTMDHDQYFTPCFPDRKGNGGGKVKMKQYLDNSKCVKTEHSNSKSQHTAWEDPYPLSSRPPAFLDKTLQGKSEIFGAEAASNIWLWAETGPFQQETKLPLGLQPCLGSCLPGYSL</sequence>
<reference evidence="6" key="2">
    <citation type="submission" date="2025-09" db="UniProtKB">
        <authorList>
            <consortium name="Ensembl"/>
        </authorList>
    </citation>
    <scope>IDENTIFICATION</scope>
</reference>
<evidence type="ECO:0000313" key="7">
    <source>
        <dbReference type="Proteomes" id="UP000694421"/>
    </source>
</evidence>
<dbReference type="GO" id="GO:0046323">
    <property type="term" value="P:D-glucose import"/>
    <property type="evidence" value="ECO:0007669"/>
    <property type="project" value="TreeGrafter"/>
</dbReference>
<accession>A0A8D0DVP9</accession>
<dbReference type="InterPro" id="IPR045263">
    <property type="entry name" value="GLUT"/>
</dbReference>
<evidence type="ECO:0000256" key="4">
    <source>
        <dbReference type="ARBA" id="ARBA00023136"/>
    </source>
</evidence>
<dbReference type="PANTHER" id="PTHR23503">
    <property type="entry name" value="SOLUTE CARRIER FAMILY 2"/>
    <property type="match status" value="1"/>
</dbReference>
<dbReference type="AlphaFoldDB" id="A0A8D0DVP9"/>
<name>A0A8D0DVP9_SALMN</name>
<evidence type="ECO:0000256" key="5">
    <source>
        <dbReference type="SAM" id="Phobius"/>
    </source>
</evidence>
<keyword evidence="4 5" id="KW-0472">Membrane</keyword>